<keyword evidence="2" id="KW-1185">Reference proteome</keyword>
<proteinExistence type="predicted"/>
<comment type="caution">
    <text evidence="1">The sequence shown here is derived from an EMBL/GenBank/DDBJ whole genome shotgun (WGS) entry which is preliminary data.</text>
</comment>
<dbReference type="EMBL" id="CM047581">
    <property type="protein sequence ID" value="KAI9916617.1"/>
    <property type="molecule type" value="Genomic_DNA"/>
</dbReference>
<protein>
    <submittedName>
        <fullName evidence="1">Uncharacterized protein</fullName>
    </submittedName>
</protein>
<evidence type="ECO:0000313" key="1">
    <source>
        <dbReference type="EMBL" id="KAI9916617.1"/>
    </source>
</evidence>
<dbReference type="Proteomes" id="UP001163321">
    <property type="component" value="Chromosome 2"/>
</dbReference>
<gene>
    <name evidence="1" type="ORF">PsorP6_018262</name>
</gene>
<accession>A0ACC0WDY0</accession>
<evidence type="ECO:0000313" key="2">
    <source>
        <dbReference type="Proteomes" id="UP001163321"/>
    </source>
</evidence>
<sequence>MGFSKPRVLRVLREIQVNNVELAMEWLLRHLEDEDDAIDYSQHSVAQNDGGASASVNLYQEKEASGGKEIKEDLQTLYCSLRDNFEAFHKNQSDDVTHVKDAEDSSKLCPSKNLVKTIAQHFSFLSLRSNEDSDLAIQHLNTAILDYFDESLVLQLDSESWAVLQLQSHSCIGKLLAHVTSDVISETRSLKVSWTPVLLDFDAIVAVAATKPLSTVGFTSFDDFAVKNESGNERRCSDGNYIK</sequence>
<reference evidence="1 2" key="1">
    <citation type="journal article" date="2022" name="bioRxiv">
        <title>The genome of the oomycete Peronosclerospora sorghi, a cosmopolitan pathogen of maize and sorghum, is inflated with dispersed pseudogenes.</title>
        <authorList>
            <person name="Fletcher K."/>
            <person name="Martin F."/>
            <person name="Isakeit T."/>
            <person name="Cavanaugh K."/>
            <person name="Magill C."/>
            <person name="Michelmore R."/>
        </authorList>
    </citation>
    <scope>NUCLEOTIDE SEQUENCE [LARGE SCALE GENOMIC DNA]</scope>
    <source>
        <strain evidence="1">P6</strain>
    </source>
</reference>
<name>A0ACC0WDY0_9STRA</name>
<organism evidence="1 2">
    <name type="scientific">Peronosclerospora sorghi</name>
    <dbReference type="NCBI Taxonomy" id="230839"/>
    <lineage>
        <taxon>Eukaryota</taxon>
        <taxon>Sar</taxon>
        <taxon>Stramenopiles</taxon>
        <taxon>Oomycota</taxon>
        <taxon>Peronosporomycetes</taxon>
        <taxon>Peronosporales</taxon>
        <taxon>Peronosporaceae</taxon>
        <taxon>Peronosclerospora</taxon>
    </lineage>
</organism>